<feature type="region of interest" description="Disordered" evidence="7">
    <location>
        <begin position="434"/>
        <end position="458"/>
    </location>
</feature>
<reference evidence="11" key="1">
    <citation type="submission" date="2018-10" db="EMBL/GenBank/DDBJ databases">
        <authorList>
            <person name="Gruber-Vodicka H."/>
            <person name="Jaeckle O."/>
        </authorList>
    </citation>
    <scope>NUCLEOTIDE SEQUENCE</scope>
</reference>
<evidence type="ECO:0000256" key="5">
    <source>
        <dbReference type="ARBA" id="ARBA00023186"/>
    </source>
</evidence>
<dbReference type="Pfam" id="PF00254">
    <property type="entry name" value="FKBP_C"/>
    <property type="match status" value="1"/>
</dbReference>
<dbReference type="InterPro" id="IPR037041">
    <property type="entry name" value="Trigger_fac_C_sf"/>
</dbReference>
<dbReference type="GO" id="GO:0015031">
    <property type="term" value="P:protein transport"/>
    <property type="evidence" value="ECO:0007669"/>
    <property type="project" value="InterPro"/>
</dbReference>
<organism evidence="11">
    <name type="scientific">invertebrate metagenome</name>
    <dbReference type="NCBI Taxonomy" id="1711999"/>
    <lineage>
        <taxon>unclassified sequences</taxon>
        <taxon>metagenomes</taxon>
        <taxon>organismal metagenomes</taxon>
    </lineage>
</organism>
<dbReference type="SUPFAM" id="SSF54534">
    <property type="entry name" value="FKBP-like"/>
    <property type="match status" value="1"/>
</dbReference>
<accession>A0A484H665</accession>
<comment type="catalytic activity">
    <reaction evidence="1">
        <text>[protein]-peptidylproline (omega=180) = [protein]-peptidylproline (omega=0)</text>
        <dbReference type="Rhea" id="RHEA:16237"/>
        <dbReference type="Rhea" id="RHEA-COMP:10747"/>
        <dbReference type="Rhea" id="RHEA-COMP:10748"/>
        <dbReference type="ChEBI" id="CHEBI:83833"/>
        <dbReference type="ChEBI" id="CHEBI:83834"/>
        <dbReference type="EC" id="5.2.1.8"/>
    </reaction>
</comment>
<dbReference type="GO" id="GO:0051083">
    <property type="term" value="P:'de novo' cotranslational protein folding"/>
    <property type="evidence" value="ECO:0007669"/>
    <property type="project" value="TreeGrafter"/>
</dbReference>
<keyword evidence="5" id="KW-0143">Chaperone</keyword>
<dbReference type="InterPro" id="IPR027304">
    <property type="entry name" value="Trigger_fact/SurA_dom_sf"/>
</dbReference>
<dbReference type="GO" id="GO:0043022">
    <property type="term" value="F:ribosome binding"/>
    <property type="evidence" value="ECO:0007669"/>
    <property type="project" value="TreeGrafter"/>
</dbReference>
<dbReference type="SUPFAM" id="SSF102735">
    <property type="entry name" value="Trigger factor ribosome-binding domain"/>
    <property type="match status" value="1"/>
</dbReference>
<keyword evidence="11" id="KW-0131">Cell cycle</keyword>
<dbReference type="PANTHER" id="PTHR30560:SF3">
    <property type="entry name" value="TRIGGER FACTOR-LIKE PROTEIN TIG, CHLOROPLASTIC"/>
    <property type="match status" value="1"/>
</dbReference>
<dbReference type="HAMAP" id="MF_00303">
    <property type="entry name" value="Trigger_factor_Tig"/>
    <property type="match status" value="1"/>
</dbReference>
<dbReference type="EC" id="5.2.1.8" evidence="3"/>
<protein>
    <recommendedName>
        <fullName evidence="3">peptidylprolyl isomerase</fullName>
        <ecNumber evidence="3">5.2.1.8</ecNumber>
    </recommendedName>
</protein>
<dbReference type="GO" id="GO:0044183">
    <property type="term" value="F:protein folding chaperone"/>
    <property type="evidence" value="ECO:0007669"/>
    <property type="project" value="TreeGrafter"/>
</dbReference>
<evidence type="ECO:0000256" key="6">
    <source>
        <dbReference type="ARBA" id="ARBA00023235"/>
    </source>
</evidence>
<proteinExistence type="inferred from homology"/>
<dbReference type="NCBIfam" id="TIGR00115">
    <property type="entry name" value="tig"/>
    <property type="match status" value="1"/>
</dbReference>
<dbReference type="AlphaFoldDB" id="A0A484H665"/>
<feature type="domain" description="Trigger factor C-terminal" evidence="10">
    <location>
        <begin position="259"/>
        <end position="417"/>
    </location>
</feature>
<feature type="domain" description="PPIase FKBP-type" evidence="8">
    <location>
        <begin position="163"/>
        <end position="225"/>
    </location>
</feature>
<sequence length="458" mass="51303">MQLIETNFQGLKREFKVILPFHVIQSKIDARIKEICSTLRLPGFRPGKVPMKLVHKRYGSAVRADIITESVQDSTTRILEERQLRPALQPQVHILSGGNTETEEDLAFLLSVEVLPELPIVDLTTLHLERLKAEVDNQSVEDVLAKLARDRNRSSIVTERRLSHIGDLLVVDIQGMVDGRAAPDIARKDFALELGKEHFIPGFDDAIAGARAEDVCHFTLKWPEGTDKAISFVVTVKEVREVITMPVDDALAQSYGLESLDALRHIVWQQIAQGYVARSRARLKRALFDRFATDYTFEVPSGMLETELSAIWQQVTEARDKGELSPDEMAKDEAILKIEYRTMAERRVRLGLLLAEIGRTHNITITQTDVEQALEAGIKGAPPSIRQRMLEQYRHAPSVLESLKVSVFEEKIVDFILATAPITDRIVTVEELFRDDPSDPAEGTEGAAALDGEGQGFQ</sequence>
<dbReference type="GO" id="GO:0003755">
    <property type="term" value="F:peptidyl-prolyl cis-trans isomerase activity"/>
    <property type="evidence" value="ECO:0007669"/>
    <property type="project" value="UniProtKB-KW"/>
</dbReference>
<dbReference type="Gene3D" id="3.10.50.40">
    <property type="match status" value="1"/>
</dbReference>
<dbReference type="Gene3D" id="1.10.3120.10">
    <property type="entry name" value="Trigger factor, C-terminal domain"/>
    <property type="match status" value="1"/>
</dbReference>
<dbReference type="Pfam" id="PF05698">
    <property type="entry name" value="Trigger_C"/>
    <property type="match status" value="1"/>
</dbReference>
<dbReference type="InterPro" id="IPR046357">
    <property type="entry name" value="PPIase_dom_sf"/>
</dbReference>
<evidence type="ECO:0000259" key="10">
    <source>
        <dbReference type="Pfam" id="PF05698"/>
    </source>
</evidence>
<evidence type="ECO:0000256" key="4">
    <source>
        <dbReference type="ARBA" id="ARBA00023110"/>
    </source>
</evidence>
<keyword evidence="4" id="KW-0697">Rotamase</keyword>
<name>A0A484H665_9ZZZZ</name>
<dbReference type="SUPFAM" id="SSF109998">
    <property type="entry name" value="Triger factor/SurA peptide-binding domain-like"/>
    <property type="match status" value="1"/>
</dbReference>
<dbReference type="InterPro" id="IPR001179">
    <property type="entry name" value="PPIase_FKBP_dom"/>
</dbReference>
<dbReference type="InterPro" id="IPR005215">
    <property type="entry name" value="Trig_fac"/>
</dbReference>
<dbReference type="PIRSF" id="PIRSF003095">
    <property type="entry name" value="Trigger_factor"/>
    <property type="match status" value="1"/>
</dbReference>
<dbReference type="InterPro" id="IPR036611">
    <property type="entry name" value="Trigger_fac_ribosome-bd_sf"/>
</dbReference>
<keyword evidence="6 11" id="KW-0413">Isomerase</keyword>
<dbReference type="PANTHER" id="PTHR30560">
    <property type="entry name" value="TRIGGER FACTOR CHAPERONE AND PEPTIDYL-PROLYL CIS/TRANS ISOMERASE"/>
    <property type="match status" value="1"/>
</dbReference>
<evidence type="ECO:0000256" key="3">
    <source>
        <dbReference type="ARBA" id="ARBA00013194"/>
    </source>
</evidence>
<dbReference type="Gene3D" id="3.30.70.1050">
    <property type="entry name" value="Trigger factor ribosome-binding domain"/>
    <property type="match status" value="1"/>
</dbReference>
<evidence type="ECO:0000256" key="1">
    <source>
        <dbReference type="ARBA" id="ARBA00000971"/>
    </source>
</evidence>
<dbReference type="GO" id="GO:0043335">
    <property type="term" value="P:protein unfolding"/>
    <property type="evidence" value="ECO:0007669"/>
    <property type="project" value="TreeGrafter"/>
</dbReference>
<dbReference type="EMBL" id="LR026963">
    <property type="protein sequence ID" value="VBB68825.1"/>
    <property type="molecule type" value="Genomic_DNA"/>
</dbReference>
<dbReference type="GO" id="GO:0051301">
    <property type="term" value="P:cell division"/>
    <property type="evidence" value="ECO:0007669"/>
    <property type="project" value="UniProtKB-KW"/>
</dbReference>
<evidence type="ECO:0000259" key="8">
    <source>
        <dbReference type="Pfam" id="PF00254"/>
    </source>
</evidence>
<comment type="similarity">
    <text evidence="2">Belongs to the FKBP-type PPIase family. Tig subfamily.</text>
</comment>
<dbReference type="InterPro" id="IPR008880">
    <property type="entry name" value="Trigger_fac_C"/>
</dbReference>
<evidence type="ECO:0000259" key="9">
    <source>
        <dbReference type="Pfam" id="PF05697"/>
    </source>
</evidence>
<evidence type="ECO:0000313" key="11">
    <source>
        <dbReference type="EMBL" id="VBB68825.1"/>
    </source>
</evidence>
<evidence type="ECO:0000256" key="2">
    <source>
        <dbReference type="ARBA" id="ARBA00005464"/>
    </source>
</evidence>
<dbReference type="InterPro" id="IPR008881">
    <property type="entry name" value="Trigger_fac_ribosome-bd_bac"/>
</dbReference>
<evidence type="ECO:0000256" key="7">
    <source>
        <dbReference type="SAM" id="MobiDB-lite"/>
    </source>
</evidence>
<feature type="domain" description="Trigger factor ribosome-binding bacterial" evidence="9">
    <location>
        <begin position="1"/>
        <end position="147"/>
    </location>
</feature>
<gene>
    <name evidence="11" type="ORF">RIEGSTA812A_PEG_298</name>
</gene>
<keyword evidence="11" id="KW-0132">Cell division</keyword>
<dbReference type="Pfam" id="PF05697">
    <property type="entry name" value="Trigger_N"/>
    <property type="match status" value="1"/>
</dbReference>